<dbReference type="Gene3D" id="2.60.40.420">
    <property type="entry name" value="Cupredoxins - blue copper proteins"/>
    <property type="match status" value="3"/>
</dbReference>
<reference evidence="5 6" key="1">
    <citation type="journal article" date="2014" name="Int. J. Syst. Evol. Microbiol.">
        <title>Streptomyces hoynatensis sp. nov., isolated from deep marine sediment.</title>
        <authorList>
            <person name="Veyisoglu A."/>
            <person name="Sahin N."/>
        </authorList>
    </citation>
    <scope>NUCLEOTIDE SEQUENCE [LARGE SCALE GENOMIC DNA]</scope>
    <source>
        <strain evidence="5 6">KCTC 29097</strain>
    </source>
</reference>
<evidence type="ECO:0000259" key="3">
    <source>
        <dbReference type="Pfam" id="PF07731"/>
    </source>
</evidence>
<dbReference type="InterPro" id="IPR006311">
    <property type="entry name" value="TAT_signal"/>
</dbReference>
<evidence type="ECO:0000256" key="2">
    <source>
        <dbReference type="SAM" id="SignalP"/>
    </source>
</evidence>
<keyword evidence="2" id="KW-0732">Signal</keyword>
<name>A0A3A9YQA8_9ACTN</name>
<dbReference type="InterPro" id="IPR011706">
    <property type="entry name" value="Cu-oxidase_C"/>
</dbReference>
<evidence type="ECO:0000259" key="4">
    <source>
        <dbReference type="Pfam" id="PF07732"/>
    </source>
</evidence>
<evidence type="ECO:0000256" key="1">
    <source>
        <dbReference type="ARBA" id="ARBA00010609"/>
    </source>
</evidence>
<gene>
    <name evidence="5" type="ORF">D7294_27545</name>
</gene>
<dbReference type="PROSITE" id="PS51318">
    <property type="entry name" value="TAT"/>
    <property type="match status" value="1"/>
</dbReference>
<dbReference type="InterPro" id="IPR045087">
    <property type="entry name" value="Cu-oxidase_fam"/>
</dbReference>
<dbReference type="AlphaFoldDB" id="A0A3A9YQA8"/>
<feature type="domain" description="Plastocyanin-like" evidence="4">
    <location>
        <begin position="162"/>
        <end position="236"/>
    </location>
</feature>
<dbReference type="CDD" id="cd13844">
    <property type="entry name" value="CuRO_1_BOD_CotA_like"/>
    <property type="match status" value="1"/>
</dbReference>
<evidence type="ECO:0000313" key="6">
    <source>
        <dbReference type="Proteomes" id="UP000272474"/>
    </source>
</evidence>
<evidence type="ECO:0000313" key="5">
    <source>
        <dbReference type="EMBL" id="RKN37497.1"/>
    </source>
</evidence>
<dbReference type="RefSeq" id="WP_120684513.1">
    <property type="nucleotide sequence ID" value="NZ_RBAL01000024.1"/>
</dbReference>
<sequence length="582" mass="63741">MLRRNFLRSGAAVAGGALLLGGGAAARVAAAARLTRRAAPIADAGAFPRFVNPLPRPARVDLTSGGTANLVMAQTTQDLIGGGLGLSTPVWGIGLHKALADGIEESVPVASPGPTLVARADTPVVLTWQNALPARHLLPVDVSRHWAFSDTGYTIAENGVPAIVHLHGGHTEARSDGHPEAWYTATGTVGSLYQGPRFTHENSQEAATLWYHDHTMGITRLNVYAGLAGFYLLRDERELAHIAANRLPSGPYEIELMVQDRTFRPDGRLAYPAADAQWPGQVGTHSQFFGEVVLVNGKAWPYLEVEPRQYRVRLLNGANSRFFRLSVNGRWPFPVWVIGGDGGFLERPQLLDRPLLIAPAERIDLVLDFREVAGGTFDVGNDAAAPFPHGPAVTSPTDRVMQFRVNQPYDRSVPEPTLPSALRESAYQVPGTPVRTRRLLLAQTIHEDGRAVPMLGTCERGVLGWSDPVTEAPGYGDTETWELYNATDQTHAVHLHLVQFEVLGEAPFEAEQDPETKALSRVSLGSFRRPNGAEAAPKDTVRVPPHHMLRLRAHFDRRGEYVWHCHLLEHEDHDMMRKFVVA</sequence>
<dbReference type="Proteomes" id="UP000272474">
    <property type="component" value="Unassembled WGS sequence"/>
</dbReference>
<dbReference type="Pfam" id="PF07732">
    <property type="entry name" value="Cu-oxidase_3"/>
    <property type="match status" value="1"/>
</dbReference>
<feature type="signal peptide" evidence="2">
    <location>
        <begin position="1"/>
        <end position="26"/>
    </location>
</feature>
<comment type="caution">
    <text evidence="5">The sequence shown here is derived from an EMBL/GenBank/DDBJ whole genome shotgun (WGS) entry which is preliminary data.</text>
</comment>
<protein>
    <submittedName>
        <fullName evidence="5">Copper oxidase</fullName>
    </submittedName>
</protein>
<feature type="chain" id="PRO_5017281078" evidence="2">
    <location>
        <begin position="27"/>
        <end position="582"/>
    </location>
</feature>
<dbReference type="SUPFAM" id="SSF49503">
    <property type="entry name" value="Cupredoxins"/>
    <property type="match status" value="3"/>
</dbReference>
<dbReference type="InterPro" id="IPR011707">
    <property type="entry name" value="Cu-oxidase-like_N"/>
</dbReference>
<organism evidence="5 6">
    <name type="scientific">Streptomyces hoynatensis</name>
    <dbReference type="NCBI Taxonomy" id="1141874"/>
    <lineage>
        <taxon>Bacteria</taxon>
        <taxon>Bacillati</taxon>
        <taxon>Actinomycetota</taxon>
        <taxon>Actinomycetes</taxon>
        <taxon>Kitasatosporales</taxon>
        <taxon>Streptomycetaceae</taxon>
        <taxon>Streptomyces</taxon>
    </lineage>
</organism>
<dbReference type="GO" id="GO:0005507">
    <property type="term" value="F:copper ion binding"/>
    <property type="evidence" value="ECO:0007669"/>
    <property type="project" value="InterPro"/>
</dbReference>
<dbReference type="EMBL" id="RBAL01000024">
    <property type="protein sequence ID" value="RKN37497.1"/>
    <property type="molecule type" value="Genomic_DNA"/>
</dbReference>
<feature type="domain" description="Plastocyanin-like" evidence="3">
    <location>
        <begin position="474"/>
        <end position="581"/>
    </location>
</feature>
<dbReference type="InterPro" id="IPR008972">
    <property type="entry name" value="Cupredoxin"/>
</dbReference>
<proteinExistence type="inferred from homology"/>
<dbReference type="PANTHER" id="PTHR48267:SF1">
    <property type="entry name" value="BILIRUBIN OXIDASE"/>
    <property type="match status" value="1"/>
</dbReference>
<dbReference type="CDD" id="cd13868">
    <property type="entry name" value="CuRO_2_CotA_like"/>
    <property type="match status" value="1"/>
</dbReference>
<keyword evidence="6" id="KW-1185">Reference proteome</keyword>
<dbReference type="GO" id="GO:0016491">
    <property type="term" value="F:oxidoreductase activity"/>
    <property type="evidence" value="ECO:0007669"/>
    <property type="project" value="InterPro"/>
</dbReference>
<dbReference type="PANTHER" id="PTHR48267">
    <property type="entry name" value="CUPREDOXIN SUPERFAMILY PROTEIN"/>
    <property type="match status" value="1"/>
</dbReference>
<comment type="similarity">
    <text evidence="1">Belongs to the multicopper oxidase family.</text>
</comment>
<dbReference type="OrthoDB" id="345021at2"/>
<accession>A0A3A9YQA8</accession>
<dbReference type="Pfam" id="PF07731">
    <property type="entry name" value="Cu-oxidase_2"/>
    <property type="match status" value="1"/>
</dbReference>